<proteinExistence type="predicted"/>
<dbReference type="Proteomes" id="UP000317722">
    <property type="component" value="Unassembled WGS sequence"/>
</dbReference>
<keyword evidence="3" id="KW-1185">Reference proteome</keyword>
<feature type="transmembrane region" description="Helical" evidence="1">
    <location>
        <begin position="188"/>
        <end position="210"/>
    </location>
</feature>
<dbReference type="EMBL" id="RCZM01000005">
    <property type="protein sequence ID" value="TPG14853.1"/>
    <property type="molecule type" value="Genomic_DNA"/>
</dbReference>
<evidence type="ECO:0000256" key="1">
    <source>
        <dbReference type="SAM" id="Phobius"/>
    </source>
</evidence>
<feature type="transmembrane region" description="Helical" evidence="1">
    <location>
        <begin position="21"/>
        <end position="46"/>
    </location>
</feature>
<keyword evidence="1" id="KW-1133">Transmembrane helix</keyword>
<protein>
    <submittedName>
        <fullName evidence="2">Uncharacterized protein</fullName>
    </submittedName>
</protein>
<reference evidence="2 3" key="1">
    <citation type="journal article" date="2019" name="Environ. Microbiol.">
        <title>Species interactions and distinct microbial communities in high Arctic permafrost affected cryosols are associated with the CH4 and CO2 gas fluxes.</title>
        <authorList>
            <person name="Altshuler I."/>
            <person name="Hamel J."/>
            <person name="Turney S."/>
            <person name="Magnuson E."/>
            <person name="Levesque R."/>
            <person name="Greer C."/>
            <person name="Whyte L.G."/>
        </authorList>
    </citation>
    <scope>NUCLEOTIDE SEQUENCE [LARGE SCALE GENOMIC DNA]</scope>
    <source>
        <strain evidence="2 3">S9.3A</strain>
    </source>
</reference>
<feature type="transmembrane region" description="Helical" evidence="1">
    <location>
        <begin position="147"/>
        <end position="168"/>
    </location>
</feature>
<feature type="transmembrane region" description="Helical" evidence="1">
    <location>
        <begin position="217"/>
        <end position="234"/>
    </location>
</feature>
<dbReference type="RefSeq" id="WP_140742142.1">
    <property type="nucleotide sequence ID" value="NZ_RCZM01000005.1"/>
</dbReference>
<gene>
    <name evidence="2" type="ORF">EAH86_14940</name>
</gene>
<sequence>MTAPVVAVQQLRPHSARWPRIRLVALCAIYALLSLWALVMTTFGTVMVLLGRLPDPSWTFGALAAGAFKLLTLGPALVILASRGRSALAVRALILGQLVWLAADLVAPEEPASAGERLGRSAVSLVLWVGPWLLLSDHRSRLWRDPVLVRRPLLALALMVAAACWPWAVAITHLDPTTKSSLGTTGELRYDIVGFPIAVVAGLCLGALCGARWWDRTVCVALVWVAVSAAIAPTGFGSPGYAGCLLAVIAGLLNWATRHAPGHP</sequence>
<name>A0A502CPX1_9MICO</name>
<dbReference type="OrthoDB" id="9848471at2"/>
<evidence type="ECO:0000313" key="3">
    <source>
        <dbReference type="Proteomes" id="UP000317722"/>
    </source>
</evidence>
<feature type="transmembrane region" description="Helical" evidence="1">
    <location>
        <begin position="88"/>
        <end position="106"/>
    </location>
</feature>
<keyword evidence="1" id="KW-0472">Membrane</keyword>
<organism evidence="2 3">
    <name type="scientific">Pedococcus bigeumensis</name>
    <dbReference type="NCBI Taxonomy" id="433644"/>
    <lineage>
        <taxon>Bacteria</taxon>
        <taxon>Bacillati</taxon>
        <taxon>Actinomycetota</taxon>
        <taxon>Actinomycetes</taxon>
        <taxon>Micrococcales</taxon>
        <taxon>Intrasporangiaceae</taxon>
        <taxon>Pedococcus</taxon>
    </lineage>
</organism>
<feature type="transmembrane region" description="Helical" evidence="1">
    <location>
        <begin position="58"/>
        <end position="81"/>
    </location>
</feature>
<feature type="transmembrane region" description="Helical" evidence="1">
    <location>
        <begin position="118"/>
        <end position="135"/>
    </location>
</feature>
<comment type="caution">
    <text evidence="2">The sequence shown here is derived from an EMBL/GenBank/DDBJ whole genome shotgun (WGS) entry which is preliminary data.</text>
</comment>
<dbReference type="AlphaFoldDB" id="A0A502CPX1"/>
<accession>A0A502CPX1</accession>
<evidence type="ECO:0000313" key="2">
    <source>
        <dbReference type="EMBL" id="TPG14853.1"/>
    </source>
</evidence>
<keyword evidence="1" id="KW-0812">Transmembrane</keyword>